<gene>
    <name evidence="1" type="ORF">CDV36_016129</name>
</gene>
<reference evidence="1 2" key="1">
    <citation type="submission" date="2017-06" db="EMBL/GenBank/DDBJ databases">
        <title>Comparative genomic analysis of Ambrosia Fusariam Clade fungi.</title>
        <authorList>
            <person name="Stajich J.E."/>
            <person name="Carrillo J."/>
            <person name="Kijimoto T."/>
            <person name="Eskalen A."/>
            <person name="O'Donnell K."/>
            <person name="Kasson M."/>
        </authorList>
    </citation>
    <scope>NUCLEOTIDE SEQUENCE [LARGE SCALE GENOMIC DNA]</scope>
    <source>
        <strain evidence="1">UCR3666</strain>
    </source>
</reference>
<evidence type="ECO:0000313" key="2">
    <source>
        <dbReference type="Proteomes" id="UP000277212"/>
    </source>
</evidence>
<dbReference type="Proteomes" id="UP000277212">
    <property type="component" value="Unassembled WGS sequence"/>
</dbReference>
<comment type="caution">
    <text evidence="1">The sequence shown here is derived from an EMBL/GenBank/DDBJ whole genome shotgun (WGS) entry which is preliminary data.</text>
</comment>
<name>A0A3M2QZF8_9HYPO</name>
<dbReference type="EMBL" id="NKUJ01000787">
    <property type="protein sequence ID" value="RMI98427.1"/>
    <property type="molecule type" value="Genomic_DNA"/>
</dbReference>
<evidence type="ECO:0000313" key="1">
    <source>
        <dbReference type="EMBL" id="RMI98427.1"/>
    </source>
</evidence>
<organism evidence="1 2">
    <name type="scientific">Fusarium kuroshium</name>
    <dbReference type="NCBI Taxonomy" id="2010991"/>
    <lineage>
        <taxon>Eukaryota</taxon>
        <taxon>Fungi</taxon>
        <taxon>Dikarya</taxon>
        <taxon>Ascomycota</taxon>
        <taxon>Pezizomycotina</taxon>
        <taxon>Sordariomycetes</taxon>
        <taxon>Hypocreomycetidae</taxon>
        <taxon>Hypocreales</taxon>
        <taxon>Nectriaceae</taxon>
        <taxon>Fusarium</taxon>
        <taxon>Fusarium solani species complex</taxon>
    </lineage>
</organism>
<dbReference type="AlphaFoldDB" id="A0A3M2QZF8"/>
<sequence>MIYSDAAEPVVRDVGRQDSASLKLVAASVLERSDKAARICTLLTESAKWAVRTGCLVDMRQIATVQIREVLK</sequence>
<proteinExistence type="predicted"/>
<keyword evidence="2" id="KW-1185">Reference proteome</keyword>
<accession>A0A3M2QZF8</accession>
<protein>
    <submittedName>
        <fullName evidence="1">Uncharacterized protein</fullName>
    </submittedName>
</protein>